<dbReference type="GeneID" id="110254383"/>
<keyword evidence="2" id="KW-1185">Reference proteome</keyword>
<name>A0A913YPA2_EXADI</name>
<dbReference type="RefSeq" id="XP_028519619.1">
    <property type="nucleotide sequence ID" value="XM_028663818.1"/>
</dbReference>
<sequence>MKPYPDYGTGKYVCRCPAVVPNNTQGWTKVNTDPVKVGTKDNRPGIVKVPKPGKILKFKLVHVCGGISCSYRYPLTHFGCHQSFFGLFITDTTKQVLSPKLKHQHASFYSIPGSTPYDAEFTLPEMSPTLNVANQQELQIWTDSHVYTILIMADTN</sequence>
<dbReference type="Proteomes" id="UP000887567">
    <property type="component" value="Unplaced"/>
</dbReference>
<accession>A0A913YPA2</accession>
<dbReference type="AlphaFoldDB" id="A0A913YPA2"/>
<dbReference type="EnsemblMetazoa" id="XM_028663818.1">
    <property type="protein sequence ID" value="XP_028519619.1"/>
    <property type="gene ID" value="LOC110254383"/>
</dbReference>
<protein>
    <submittedName>
        <fullName evidence="1">Uncharacterized protein</fullName>
    </submittedName>
</protein>
<organism evidence="1 2">
    <name type="scientific">Exaiptasia diaphana</name>
    <name type="common">Tropical sea anemone</name>
    <name type="synonym">Aiptasia pulchella</name>
    <dbReference type="NCBI Taxonomy" id="2652724"/>
    <lineage>
        <taxon>Eukaryota</taxon>
        <taxon>Metazoa</taxon>
        <taxon>Cnidaria</taxon>
        <taxon>Anthozoa</taxon>
        <taxon>Hexacorallia</taxon>
        <taxon>Actiniaria</taxon>
        <taxon>Aiptasiidae</taxon>
        <taxon>Exaiptasia</taxon>
    </lineage>
</organism>
<dbReference type="OrthoDB" id="10441918at2759"/>
<dbReference type="KEGG" id="epa:110254383"/>
<dbReference type="RefSeq" id="XP_028516979.1">
    <property type="nucleotide sequence ID" value="XM_028661178.1"/>
</dbReference>
<dbReference type="EnsemblMetazoa" id="XM_028661178.1">
    <property type="protein sequence ID" value="XP_028516979.1"/>
    <property type="gene ID" value="LOC110246107"/>
</dbReference>
<evidence type="ECO:0000313" key="1">
    <source>
        <dbReference type="EnsemblMetazoa" id="XP_028516979.1"/>
    </source>
</evidence>
<reference evidence="1" key="1">
    <citation type="submission" date="2022-11" db="UniProtKB">
        <authorList>
            <consortium name="EnsemblMetazoa"/>
        </authorList>
    </citation>
    <scope>IDENTIFICATION</scope>
</reference>
<evidence type="ECO:0000313" key="2">
    <source>
        <dbReference type="Proteomes" id="UP000887567"/>
    </source>
</evidence>
<proteinExistence type="predicted"/>
<dbReference type="GeneID" id="110246107"/>